<protein>
    <submittedName>
        <fullName evidence="2">Uncharacterized protein</fullName>
    </submittedName>
</protein>
<comment type="caution">
    <text evidence="2">The sequence shown here is derived from an EMBL/GenBank/DDBJ whole genome shotgun (WGS) entry which is preliminary data.</text>
</comment>
<evidence type="ECO:0000313" key="3">
    <source>
        <dbReference type="Proteomes" id="UP001224775"/>
    </source>
</evidence>
<name>A0AAD8XWL0_9STRA</name>
<evidence type="ECO:0000256" key="1">
    <source>
        <dbReference type="SAM" id="MobiDB-lite"/>
    </source>
</evidence>
<feature type="compositionally biased region" description="Low complexity" evidence="1">
    <location>
        <begin position="411"/>
        <end position="423"/>
    </location>
</feature>
<dbReference type="EMBL" id="JATAAI010000035">
    <property type="protein sequence ID" value="KAK1735032.1"/>
    <property type="molecule type" value="Genomic_DNA"/>
</dbReference>
<dbReference type="AlphaFoldDB" id="A0AAD8XWL0"/>
<accession>A0AAD8XWL0</accession>
<evidence type="ECO:0000313" key="2">
    <source>
        <dbReference type="EMBL" id="KAK1735032.1"/>
    </source>
</evidence>
<feature type="region of interest" description="Disordered" evidence="1">
    <location>
        <begin position="398"/>
        <end position="473"/>
    </location>
</feature>
<feature type="compositionally biased region" description="Polar residues" evidence="1">
    <location>
        <begin position="428"/>
        <end position="439"/>
    </location>
</feature>
<keyword evidence="3" id="KW-1185">Reference proteome</keyword>
<proteinExistence type="predicted"/>
<dbReference type="Proteomes" id="UP001224775">
    <property type="component" value="Unassembled WGS sequence"/>
</dbReference>
<reference evidence="2" key="1">
    <citation type="submission" date="2023-06" db="EMBL/GenBank/DDBJ databases">
        <title>Survivors Of The Sea: Transcriptome response of Skeletonema marinoi to long-term dormancy.</title>
        <authorList>
            <person name="Pinder M.I.M."/>
            <person name="Kourtchenko O."/>
            <person name="Robertson E.K."/>
            <person name="Larsson T."/>
            <person name="Maumus F."/>
            <person name="Osuna-Cruz C.M."/>
            <person name="Vancaester E."/>
            <person name="Stenow R."/>
            <person name="Vandepoele K."/>
            <person name="Ploug H."/>
            <person name="Bruchert V."/>
            <person name="Godhe A."/>
            <person name="Topel M."/>
        </authorList>
    </citation>
    <scope>NUCLEOTIDE SEQUENCE</scope>
    <source>
        <strain evidence="2">R05AC</strain>
    </source>
</reference>
<feature type="compositionally biased region" description="Basic residues" evidence="1">
    <location>
        <begin position="441"/>
        <end position="452"/>
    </location>
</feature>
<organism evidence="2 3">
    <name type="scientific">Skeletonema marinoi</name>
    <dbReference type="NCBI Taxonomy" id="267567"/>
    <lineage>
        <taxon>Eukaryota</taxon>
        <taxon>Sar</taxon>
        <taxon>Stramenopiles</taxon>
        <taxon>Ochrophyta</taxon>
        <taxon>Bacillariophyta</taxon>
        <taxon>Coscinodiscophyceae</taxon>
        <taxon>Thalassiosirophycidae</taxon>
        <taxon>Thalassiosirales</taxon>
        <taxon>Skeletonemataceae</taxon>
        <taxon>Skeletonema</taxon>
        <taxon>Skeletonema marinoi-dohrnii complex</taxon>
    </lineage>
</organism>
<sequence>MAGFPAAFPLAPLDPTWGLSFHGPNPFDTQPLLQFNNSLKDGDGGGGVDDTTIDDTIDVDGLHDAANFLLGNTLHYTPHNFHQPIVIPYPTTIGGCCYDNNDTTHTSNNNKRNNNNVISLPVCAKCKRHYKTRENCRVKYMHTDVPWTNSFICITIDESCVGNDGTYIIRNDQKLHAVVLPSPPPLQSADNNEKQRRMTTYVVNSCLDGSAPVCLACKQSNRTKAYCRKKFRHRELPWNTLFVLLKVQQQQHTASDDAGGDGDGGSITFQSSIASTERDGGDGAIVVGKWSFLNHTLATLLFSVVSAEFLDTFREGGDVGGDGNNNNEMPPLPTDAHLSATGAVAAKDAEKQQQQTQEQTEPNKLEAEFDINCIAPSRTFLSIISSTENSIRWLTHVATEDDDNTDETSKKSSSPQEQQYYPQLNGGRDSSQSILNESVTTKKKTKRKKKGKKVEASATSSLSKNNSKKSKSKVYKLDNAKLALEAIEYAKAQAKKEQEAALLMTQRFARFTQQPQLIHQQQHQQQQQLLLLQQPQQATYQLQDTTEIQSKSDCDNDQSYGEEEMPVANNLEEINEQDILDEAAKLAEWL</sequence>
<gene>
    <name evidence="2" type="ORF">QTG54_014098</name>
</gene>